<dbReference type="InterPro" id="IPR029033">
    <property type="entry name" value="His_PPase_superfam"/>
</dbReference>
<reference evidence="1 2" key="1">
    <citation type="submission" date="2016-08" db="EMBL/GenBank/DDBJ databases">
        <title>Whole genome sequence of Mesorhizobium sp. strain UASWS1009 isolated from industrial sewage.</title>
        <authorList>
            <person name="Crovadore J."/>
            <person name="Calmin G."/>
            <person name="Chablais R."/>
            <person name="Cochard B."/>
            <person name="Lefort F."/>
        </authorList>
    </citation>
    <scope>NUCLEOTIDE SEQUENCE [LARGE SCALE GENOMIC DNA]</scope>
    <source>
        <strain evidence="1 2">UASWS1009</strain>
    </source>
</reference>
<dbReference type="STRING" id="1566387.QV13_19890"/>
<dbReference type="AlphaFoldDB" id="A0A1C2DJ72"/>
<comment type="caution">
    <text evidence="1">The sequence shown here is derived from an EMBL/GenBank/DDBJ whole genome shotgun (WGS) entry which is preliminary data.</text>
</comment>
<dbReference type="RefSeq" id="WP_024925428.1">
    <property type="nucleotide sequence ID" value="NZ_MDEO01000035.1"/>
</dbReference>
<evidence type="ECO:0000313" key="1">
    <source>
        <dbReference type="EMBL" id="OCX14695.1"/>
    </source>
</evidence>
<name>A0A1C2DJ72_9HYPH</name>
<proteinExistence type="predicted"/>
<dbReference type="OrthoDB" id="7502553at2"/>
<sequence length="194" mass="20772">MLVRLTLICCGASAASRRGFFPSDEPLEPKAVTAAARLARLVDPADRFLTAPARRARQTAEALGLDAVETPALRDQHYGGWAGLAFEAVERVALEAAQGWLTDPDTSPPEGEPFSAVAARVSDLLDSLVAQPGHTVAITHATVVRAAILHVLQAPLAGFRHIDVEPLSLTDLRSDGRRWMLRSCGLTAPKPRRA</sequence>
<dbReference type="Proteomes" id="UP000094412">
    <property type="component" value="Unassembled WGS sequence"/>
</dbReference>
<dbReference type="CDD" id="cd07067">
    <property type="entry name" value="HP_PGM_like"/>
    <property type="match status" value="1"/>
</dbReference>
<organism evidence="1 2">
    <name type="scientific">Mesorhizobium hungaricum</name>
    <dbReference type="NCBI Taxonomy" id="1566387"/>
    <lineage>
        <taxon>Bacteria</taxon>
        <taxon>Pseudomonadati</taxon>
        <taxon>Pseudomonadota</taxon>
        <taxon>Alphaproteobacteria</taxon>
        <taxon>Hyphomicrobiales</taxon>
        <taxon>Phyllobacteriaceae</taxon>
        <taxon>Mesorhizobium</taxon>
    </lineage>
</organism>
<accession>A0A1C2DJ72</accession>
<evidence type="ECO:0000313" key="2">
    <source>
        <dbReference type="Proteomes" id="UP000094412"/>
    </source>
</evidence>
<dbReference type="Pfam" id="PF00300">
    <property type="entry name" value="His_Phos_1"/>
    <property type="match status" value="1"/>
</dbReference>
<gene>
    <name evidence="1" type="ORF">QV13_19890</name>
</gene>
<dbReference type="SMART" id="SM00855">
    <property type="entry name" value="PGAM"/>
    <property type="match status" value="1"/>
</dbReference>
<dbReference type="Gene3D" id="3.40.50.1240">
    <property type="entry name" value="Phosphoglycerate mutase-like"/>
    <property type="match status" value="1"/>
</dbReference>
<dbReference type="InterPro" id="IPR013078">
    <property type="entry name" value="His_Pase_superF_clade-1"/>
</dbReference>
<dbReference type="EMBL" id="MDEO01000035">
    <property type="protein sequence ID" value="OCX14695.1"/>
    <property type="molecule type" value="Genomic_DNA"/>
</dbReference>
<keyword evidence="2" id="KW-1185">Reference proteome</keyword>
<protein>
    <submittedName>
        <fullName evidence="1">Histidine phosphatase</fullName>
    </submittedName>
</protein>
<dbReference type="SUPFAM" id="SSF53254">
    <property type="entry name" value="Phosphoglycerate mutase-like"/>
    <property type="match status" value="1"/>
</dbReference>